<feature type="compositionally biased region" description="Low complexity" evidence="1">
    <location>
        <begin position="485"/>
        <end position="498"/>
    </location>
</feature>
<gene>
    <name evidence="3" type="primary">20212762</name>
    <name evidence="2" type="ORF">HELRODRAFT_193756</name>
</gene>
<feature type="region of interest" description="Disordered" evidence="1">
    <location>
        <begin position="348"/>
        <end position="383"/>
    </location>
</feature>
<dbReference type="HOGENOM" id="CLU_377792_0_0_1"/>
<dbReference type="GeneID" id="20212762"/>
<feature type="compositionally biased region" description="Basic and acidic residues" evidence="1">
    <location>
        <begin position="448"/>
        <end position="466"/>
    </location>
</feature>
<proteinExistence type="predicted"/>
<accession>T1FVB6</accession>
<evidence type="ECO:0000313" key="3">
    <source>
        <dbReference type="EnsemblMetazoa" id="HelroP193756"/>
    </source>
</evidence>
<dbReference type="CTD" id="20212762"/>
<reference evidence="2 4" key="2">
    <citation type="journal article" date="2013" name="Nature">
        <title>Insights into bilaterian evolution from three spiralian genomes.</title>
        <authorList>
            <person name="Simakov O."/>
            <person name="Marletaz F."/>
            <person name="Cho S.J."/>
            <person name="Edsinger-Gonzales E."/>
            <person name="Havlak P."/>
            <person name="Hellsten U."/>
            <person name="Kuo D.H."/>
            <person name="Larsson T."/>
            <person name="Lv J."/>
            <person name="Arendt D."/>
            <person name="Savage R."/>
            <person name="Osoegawa K."/>
            <person name="de Jong P."/>
            <person name="Grimwood J."/>
            <person name="Chapman J.A."/>
            <person name="Shapiro H."/>
            <person name="Aerts A."/>
            <person name="Otillar R.P."/>
            <person name="Terry A.Y."/>
            <person name="Boore J.L."/>
            <person name="Grigoriev I.V."/>
            <person name="Lindberg D.R."/>
            <person name="Seaver E.C."/>
            <person name="Weisblat D.A."/>
            <person name="Putnam N.H."/>
            <person name="Rokhsar D.S."/>
        </authorList>
    </citation>
    <scope>NUCLEOTIDE SEQUENCE</scope>
</reference>
<organism evidence="3 4">
    <name type="scientific">Helobdella robusta</name>
    <name type="common">Californian leech</name>
    <dbReference type="NCBI Taxonomy" id="6412"/>
    <lineage>
        <taxon>Eukaryota</taxon>
        <taxon>Metazoa</taxon>
        <taxon>Spiralia</taxon>
        <taxon>Lophotrochozoa</taxon>
        <taxon>Annelida</taxon>
        <taxon>Clitellata</taxon>
        <taxon>Hirudinea</taxon>
        <taxon>Rhynchobdellida</taxon>
        <taxon>Glossiphoniidae</taxon>
        <taxon>Helobdella</taxon>
    </lineage>
</organism>
<sequence length="734" mass="82463">MYRETEVEAKVTRWAKVYHSSSVESFSALIGTYNEVQSFEKYIEEITKHACSSESRLYPLELLREQCTVLAQCNGSWYKEMISEQHIKHYPVRLEETKPLIRVVNCALKVINYKSKSAEQAFCEFRELTSNVFLVVLAMDYNENKKVTYVDFLLNKADKKSSLCKKIFGPWDNDDDKVVTRSVKASKLSGMDSLTVWVKMGLECGISPKYSGSFTSHWPADLGDCPENLMCACKFIADFMELHFDGDVRVNDAVMKKVLDVVELLKMAMFYQNFKMEIKEELYALITTFDKFYKRRHALTQTDGETDVGITSTGSKEAVDRDDERFLNDEKSYSPPMLQNVWCHPTATTTRSSTATKPTTLSTATTVQRNSGVTQTKDVKNSRAISKSGEFSCMPGFCAMLMDSSTDGSRSGSSLSDRVKLKNVAPLKTYHQQSHDDENDKEDEKEEKDDGNYESNSDHSNTEKRQPLKCAEPDVTSPSKPPPSSVDNANDSSCSSANGYYNSEVDNDAKSLETKYHQVTKKDNRSFFIQTPSASSADESNSHDVASSIRSDVEKKLGNEKMITQDVLKPNDKCDNNNSTTIDGQTELGTFDLSYNEKNVKWAFYKLTPKKDKGVDEHYGPKSKKNAKKQQQGSAVSASLSNTSLGNLTNVTADDDDNFPPLSSSSNRNSNRNYDASCNGEANETNKLHWLSDENKPLEQQLKFGETVRCTNCHGVGHYSKYCTKPAKNTGFFC</sequence>
<reference evidence="3" key="3">
    <citation type="submission" date="2015-06" db="UniProtKB">
        <authorList>
            <consortium name="EnsemblMetazoa"/>
        </authorList>
    </citation>
    <scope>IDENTIFICATION</scope>
</reference>
<feature type="compositionally biased region" description="Low complexity" evidence="1">
    <location>
        <begin position="663"/>
        <end position="673"/>
    </location>
</feature>
<dbReference type="InParanoid" id="T1FVB6"/>
<evidence type="ECO:0000313" key="2">
    <source>
        <dbReference type="EMBL" id="ESN94882.1"/>
    </source>
</evidence>
<keyword evidence="4" id="KW-1185">Reference proteome</keyword>
<feature type="compositionally biased region" description="Low complexity" evidence="1">
    <location>
        <begin position="405"/>
        <end position="416"/>
    </location>
</feature>
<evidence type="ECO:0000313" key="4">
    <source>
        <dbReference type="Proteomes" id="UP000015101"/>
    </source>
</evidence>
<dbReference type="Proteomes" id="UP000015101">
    <property type="component" value="Unassembled WGS sequence"/>
</dbReference>
<dbReference type="EnsemblMetazoa" id="HelroT193756">
    <property type="protein sequence ID" value="HelroP193756"/>
    <property type="gene ID" value="HelroG193756"/>
</dbReference>
<name>T1FVB6_HELRO</name>
<dbReference type="EMBL" id="KB097558">
    <property type="protein sequence ID" value="ESN94882.1"/>
    <property type="molecule type" value="Genomic_DNA"/>
</dbReference>
<evidence type="ECO:0000256" key="1">
    <source>
        <dbReference type="SAM" id="MobiDB-lite"/>
    </source>
</evidence>
<protein>
    <submittedName>
        <fullName evidence="2 3">Uncharacterized protein</fullName>
    </submittedName>
</protein>
<feature type="compositionally biased region" description="Low complexity" evidence="1">
    <location>
        <begin position="348"/>
        <end position="366"/>
    </location>
</feature>
<dbReference type="KEGG" id="hro:HELRODRAFT_193756"/>
<feature type="compositionally biased region" description="Polar residues" evidence="1">
    <location>
        <begin position="367"/>
        <end position="376"/>
    </location>
</feature>
<reference evidence="4" key="1">
    <citation type="submission" date="2012-12" db="EMBL/GenBank/DDBJ databases">
        <authorList>
            <person name="Hellsten U."/>
            <person name="Grimwood J."/>
            <person name="Chapman J.A."/>
            <person name="Shapiro H."/>
            <person name="Aerts A."/>
            <person name="Otillar R.P."/>
            <person name="Terry A.Y."/>
            <person name="Boore J.L."/>
            <person name="Simakov O."/>
            <person name="Marletaz F."/>
            <person name="Cho S.-J."/>
            <person name="Edsinger-Gonzales E."/>
            <person name="Havlak P."/>
            <person name="Kuo D.-H."/>
            <person name="Larsson T."/>
            <person name="Lv J."/>
            <person name="Arendt D."/>
            <person name="Savage R."/>
            <person name="Osoegawa K."/>
            <person name="de Jong P."/>
            <person name="Lindberg D.R."/>
            <person name="Seaver E.C."/>
            <person name="Weisblat D.A."/>
            <person name="Putnam N.H."/>
            <person name="Grigoriev I.V."/>
            <person name="Rokhsar D.S."/>
        </authorList>
    </citation>
    <scope>NUCLEOTIDE SEQUENCE</scope>
</reference>
<dbReference type="RefSeq" id="XP_009027009.1">
    <property type="nucleotide sequence ID" value="XM_009028761.1"/>
</dbReference>
<dbReference type="AlphaFoldDB" id="T1FVB6"/>
<feature type="compositionally biased region" description="Basic and acidic residues" evidence="1">
    <location>
        <begin position="507"/>
        <end position="525"/>
    </location>
</feature>
<dbReference type="EMBL" id="AMQM01007062">
    <property type="status" value="NOT_ANNOTATED_CDS"/>
    <property type="molecule type" value="Genomic_DNA"/>
</dbReference>
<feature type="region of interest" description="Disordered" evidence="1">
    <location>
        <begin position="613"/>
        <end position="679"/>
    </location>
</feature>
<feature type="compositionally biased region" description="Polar residues" evidence="1">
    <location>
        <begin position="527"/>
        <end position="550"/>
    </location>
</feature>
<dbReference type="EMBL" id="AMQM01007063">
    <property type="status" value="NOT_ANNOTATED_CDS"/>
    <property type="molecule type" value="Genomic_DNA"/>
</dbReference>
<feature type="region of interest" description="Disordered" evidence="1">
    <location>
        <begin position="405"/>
        <end position="564"/>
    </location>
</feature>
<feature type="compositionally biased region" description="Polar residues" evidence="1">
    <location>
        <begin position="629"/>
        <end position="652"/>
    </location>
</feature>